<proteinExistence type="predicted"/>
<dbReference type="InterPro" id="IPR014825">
    <property type="entry name" value="DNA_alkylation"/>
</dbReference>
<keyword evidence="2" id="KW-1185">Reference proteome</keyword>
<dbReference type="PANTHER" id="PTHR34070:SF1">
    <property type="entry name" value="DNA ALKYLATION REPAIR PROTEIN"/>
    <property type="match status" value="1"/>
</dbReference>
<dbReference type="RefSeq" id="WP_204000563.1">
    <property type="nucleotide sequence ID" value="NZ_BOPG01000044.1"/>
</dbReference>
<dbReference type="AlphaFoldDB" id="A0A8J3Z9T3"/>
<evidence type="ECO:0000313" key="1">
    <source>
        <dbReference type="EMBL" id="GIJ58987.1"/>
    </source>
</evidence>
<gene>
    <name evidence="1" type="ORF">Vau01_065030</name>
</gene>
<accession>A0A8J3Z9T3</accession>
<dbReference type="CDD" id="cd07064">
    <property type="entry name" value="AlkD_like_1"/>
    <property type="match status" value="1"/>
</dbReference>
<comment type="caution">
    <text evidence="1">The sequence shown here is derived from an EMBL/GenBank/DDBJ whole genome shotgun (WGS) entry which is preliminary data.</text>
</comment>
<dbReference type="EMBL" id="BOPG01000044">
    <property type="protein sequence ID" value="GIJ58987.1"/>
    <property type="molecule type" value="Genomic_DNA"/>
</dbReference>
<name>A0A8J3Z9T3_9ACTN</name>
<dbReference type="SUPFAM" id="SSF48371">
    <property type="entry name" value="ARM repeat"/>
    <property type="match status" value="1"/>
</dbReference>
<dbReference type="Pfam" id="PF08713">
    <property type="entry name" value="DNA_alkylation"/>
    <property type="match status" value="1"/>
</dbReference>
<reference evidence="1" key="1">
    <citation type="submission" date="2021-01" db="EMBL/GenBank/DDBJ databases">
        <title>Whole genome shotgun sequence of Virgisporangium aurantiacum NBRC 16421.</title>
        <authorList>
            <person name="Komaki H."/>
            <person name="Tamura T."/>
        </authorList>
    </citation>
    <scope>NUCLEOTIDE SEQUENCE</scope>
    <source>
        <strain evidence="1">NBRC 16421</strain>
    </source>
</reference>
<dbReference type="Proteomes" id="UP000612585">
    <property type="component" value="Unassembled WGS sequence"/>
</dbReference>
<organism evidence="1 2">
    <name type="scientific">Virgisporangium aurantiacum</name>
    <dbReference type="NCBI Taxonomy" id="175570"/>
    <lineage>
        <taxon>Bacteria</taxon>
        <taxon>Bacillati</taxon>
        <taxon>Actinomycetota</taxon>
        <taxon>Actinomycetes</taxon>
        <taxon>Micromonosporales</taxon>
        <taxon>Micromonosporaceae</taxon>
        <taxon>Virgisporangium</taxon>
    </lineage>
</organism>
<dbReference type="PANTHER" id="PTHR34070">
    <property type="entry name" value="ARMADILLO-TYPE FOLD"/>
    <property type="match status" value="1"/>
</dbReference>
<evidence type="ECO:0000313" key="2">
    <source>
        <dbReference type="Proteomes" id="UP000612585"/>
    </source>
</evidence>
<dbReference type="Gene3D" id="1.25.10.90">
    <property type="match status" value="1"/>
</dbReference>
<protein>
    <recommendedName>
        <fullName evidence="3">3-methyladenine DNA glycosylase AlkD</fullName>
    </recommendedName>
</protein>
<sequence>MVSSDTPLSRTVLDRLMLAYGAAADPADAGPMRAYMRDAFPFLGIKTPRRRQLARQIMRGLPAPDQQDLRAVALACWAQPAREYQYFAVDWLVKHANRPEPGFLGTIETLVTTRSWWDTVDPLATRVVGPIVTRHPGAVSTMDDWAADDNLWLARTAVLHQLHYKEKTDTDRLFGYCTALAGHPDFFIRKAIGWALRQYARTDPEAVRAFVDATPTLSRLSVREAMKHLAGPPAEG</sequence>
<dbReference type="InterPro" id="IPR016024">
    <property type="entry name" value="ARM-type_fold"/>
</dbReference>
<evidence type="ECO:0008006" key="3">
    <source>
        <dbReference type="Google" id="ProtNLM"/>
    </source>
</evidence>